<proteinExistence type="predicted"/>
<evidence type="ECO:0000256" key="1">
    <source>
        <dbReference type="SAM" id="Phobius"/>
    </source>
</evidence>
<organism evidence="2 3">
    <name type="scientific">Pseudodonghicola flavimaris</name>
    <dbReference type="NCBI Taxonomy" id="3050036"/>
    <lineage>
        <taxon>Bacteria</taxon>
        <taxon>Pseudomonadati</taxon>
        <taxon>Pseudomonadota</taxon>
        <taxon>Alphaproteobacteria</taxon>
        <taxon>Rhodobacterales</taxon>
        <taxon>Paracoccaceae</taxon>
        <taxon>Pseudodonghicola</taxon>
    </lineage>
</organism>
<keyword evidence="3" id="KW-1185">Reference proteome</keyword>
<evidence type="ECO:0000313" key="2">
    <source>
        <dbReference type="EMBL" id="MDK3016420.1"/>
    </source>
</evidence>
<evidence type="ECO:0000313" key="3">
    <source>
        <dbReference type="Proteomes" id="UP001243757"/>
    </source>
</evidence>
<accession>A0ABT7EVP1</accession>
<sequence>MTDKIALVLGLIIVAALVVDISVFGTVHLVFLAKKFADMLEWMAFWR</sequence>
<keyword evidence="1" id="KW-0472">Membrane</keyword>
<protein>
    <recommendedName>
        <fullName evidence="4">Glyceraldehyde-3-phosphate dehydrogenase</fullName>
    </recommendedName>
</protein>
<comment type="caution">
    <text evidence="2">The sequence shown here is derived from an EMBL/GenBank/DDBJ whole genome shotgun (WGS) entry which is preliminary data.</text>
</comment>
<keyword evidence="1" id="KW-1133">Transmembrane helix</keyword>
<name>A0ABT7EVP1_9RHOB</name>
<reference evidence="2 3" key="1">
    <citation type="submission" date="2023-05" db="EMBL/GenBank/DDBJ databases">
        <title>Pseudodonghicola sp. nov.</title>
        <authorList>
            <person name="Huang J."/>
        </authorList>
    </citation>
    <scope>NUCLEOTIDE SEQUENCE [LARGE SCALE GENOMIC DNA]</scope>
    <source>
        <strain evidence="2 3">IC7</strain>
    </source>
</reference>
<dbReference type="RefSeq" id="WP_284479233.1">
    <property type="nucleotide sequence ID" value="NZ_JASNJD010000001.1"/>
</dbReference>
<dbReference type="Proteomes" id="UP001243757">
    <property type="component" value="Unassembled WGS sequence"/>
</dbReference>
<gene>
    <name evidence="2" type="ORF">QO033_01955</name>
</gene>
<keyword evidence="1" id="KW-0812">Transmembrane</keyword>
<dbReference type="EMBL" id="JASNJD010000001">
    <property type="protein sequence ID" value="MDK3016420.1"/>
    <property type="molecule type" value="Genomic_DNA"/>
</dbReference>
<feature type="transmembrane region" description="Helical" evidence="1">
    <location>
        <begin position="6"/>
        <end position="33"/>
    </location>
</feature>
<evidence type="ECO:0008006" key="4">
    <source>
        <dbReference type="Google" id="ProtNLM"/>
    </source>
</evidence>